<gene>
    <name evidence="1" type="ORF">G3I44_15955</name>
</gene>
<name>A0A6C0URT1_9EURY</name>
<dbReference type="EMBL" id="CP048739">
    <property type="protein sequence ID" value="QIB75648.1"/>
    <property type="molecule type" value="Genomic_DNA"/>
</dbReference>
<dbReference type="Proteomes" id="UP000465846">
    <property type="component" value="Chromosome"/>
</dbReference>
<protein>
    <submittedName>
        <fullName evidence="1">Uncharacterized protein</fullName>
    </submittedName>
</protein>
<dbReference type="AlphaFoldDB" id="A0A6C0URT1"/>
<sequence>MKRRTFITGAVGVGVIAVGGTSAAYVFDQSKENSKSKEKVAKDVPESVEEVKPLAEAFHERISPHFDDVRVFISRDGEIIMEYTTNTKSQSALNTEFSQIAAEYADVAADYKPTTLSMVTGPVQGIVPVSSLKAYLRDDINKKAFLQTIQVTDVERNNNR</sequence>
<proteinExistence type="predicted"/>
<accession>A0A6C0URT1</accession>
<reference evidence="1 2" key="1">
    <citation type="submission" date="2020-02" db="EMBL/GenBank/DDBJ databases">
        <title>Whole genome sequence of Halogeometricum borinquense strain wsp4.</title>
        <authorList>
            <person name="Verma D.K."/>
            <person name="Gopal K."/>
            <person name="Prasad E.S."/>
        </authorList>
    </citation>
    <scope>NUCLEOTIDE SEQUENCE [LARGE SCALE GENOMIC DNA]</scope>
    <source>
        <strain evidence="2">wsp4</strain>
    </source>
</reference>
<dbReference type="RefSeq" id="WP_163487404.1">
    <property type="nucleotide sequence ID" value="NZ_CP048739.1"/>
</dbReference>
<evidence type="ECO:0000313" key="2">
    <source>
        <dbReference type="Proteomes" id="UP000465846"/>
    </source>
</evidence>
<organism evidence="1 2">
    <name type="scientific">Halogeometricum borinquense</name>
    <dbReference type="NCBI Taxonomy" id="60847"/>
    <lineage>
        <taxon>Archaea</taxon>
        <taxon>Methanobacteriati</taxon>
        <taxon>Methanobacteriota</taxon>
        <taxon>Stenosarchaea group</taxon>
        <taxon>Halobacteria</taxon>
        <taxon>Halobacteriales</taxon>
        <taxon>Haloferacaceae</taxon>
        <taxon>Halogeometricum</taxon>
    </lineage>
</organism>
<evidence type="ECO:0000313" key="1">
    <source>
        <dbReference type="EMBL" id="QIB75648.1"/>
    </source>
</evidence>
<dbReference type="GeneID" id="44080926"/>